<feature type="chain" id="PRO_5035819615" evidence="2">
    <location>
        <begin position="21"/>
        <end position="218"/>
    </location>
</feature>
<organism evidence="3 4">
    <name type="scientific">Caenorhabditis japonica</name>
    <dbReference type="NCBI Taxonomy" id="281687"/>
    <lineage>
        <taxon>Eukaryota</taxon>
        <taxon>Metazoa</taxon>
        <taxon>Ecdysozoa</taxon>
        <taxon>Nematoda</taxon>
        <taxon>Chromadorea</taxon>
        <taxon>Rhabditida</taxon>
        <taxon>Rhabditina</taxon>
        <taxon>Rhabditomorpha</taxon>
        <taxon>Rhabditoidea</taxon>
        <taxon>Rhabditidae</taxon>
        <taxon>Peloderinae</taxon>
        <taxon>Caenorhabditis</taxon>
    </lineage>
</organism>
<feature type="compositionally biased region" description="Basic and acidic residues" evidence="1">
    <location>
        <begin position="87"/>
        <end position="116"/>
    </location>
</feature>
<feature type="compositionally biased region" description="Basic and acidic residues" evidence="1">
    <location>
        <begin position="54"/>
        <end position="64"/>
    </location>
</feature>
<feature type="compositionally biased region" description="Basic and acidic residues" evidence="1">
    <location>
        <begin position="123"/>
        <end position="140"/>
    </location>
</feature>
<name>A0A8R1IKJ9_CAEJA</name>
<keyword evidence="4" id="KW-1185">Reference proteome</keyword>
<evidence type="ECO:0000256" key="2">
    <source>
        <dbReference type="SAM" id="SignalP"/>
    </source>
</evidence>
<keyword evidence="2" id="KW-0732">Signal</keyword>
<accession>A0A8R1IKJ9</accession>
<feature type="region of interest" description="Disordered" evidence="1">
    <location>
        <begin position="20"/>
        <end position="218"/>
    </location>
</feature>
<evidence type="ECO:0000313" key="3">
    <source>
        <dbReference type="EnsemblMetazoa" id="CJA33205.1"/>
    </source>
</evidence>
<feature type="compositionally biased region" description="Low complexity" evidence="1">
    <location>
        <begin position="28"/>
        <end position="45"/>
    </location>
</feature>
<reference evidence="3" key="2">
    <citation type="submission" date="2022-06" db="UniProtKB">
        <authorList>
            <consortium name="EnsemblMetazoa"/>
        </authorList>
    </citation>
    <scope>IDENTIFICATION</scope>
    <source>
        <strain evidence="3">DF5081</strain>
    </source>
</reference>
<dbReference type="EnsemblMetazoa" id="CJA33205.1">
    <property type="protein sequence ID" value="CJA33205.1"/>
    <property type="gene ID" value="WBGene00209052"/>
</dbReference>
<reference evidence="4" key="1">
    <citation type="submission" date="2010-08" db="EMBL/GenBank/DDBJ databases">
        <authorList>
            <consortium name="Caenorhabditis japonica Sequencing Consortium"/>
            <person name="Wilson R.K."/>
        </authorList>
    </citation>
    <scope>NUCLEOTIDE SEQUENCE [LARGE SCALE GENOMIC DNA]</scope>
    <source>
        <strain evidence="4">DF5081</strain>
    </source>
</reference>
<feature type="signal peptide" evidence="2">
    <location>
        <begin position="1"/>
        <end position="20"/>
    </location>
</feature>
<protein>
    <submittedName>
        <fullName evidence="3">Uncharacterized protein</fullName>
    </submittedName>
</protein>
<proteinExistence type="predicted"/>
<evidence type="ECO:0000313" key="4">
    <source>
        <dbReference type="Proteomes" id="UP000005237"/>
    </source>
</evidence>
<sequence>MLLTILVAIANVSILSMGCGRKQNKGASTDASTRSSLSTSSHKSSPNVVTSKMAKVEPDIKKNDSPAVTQSASASPAIGPPGLTPTEGKKAEEKKVEENKKEDTKEEKKTEEKKEAGAPSSTEDGKKEEKEGGKKLEVKPSKASMRPFPQFVMPTESIKRKKEADYAVDRHKKICDGFYQQKSDEDDTLEKIDSLTVEKSEKKLRGKPSTSDVDPKKK</sequence>
<feature type="compositionally biased region" description="Basic and acidic residues" evidence="1">
    <location>
        <begin position="189"/>
        <end position="203"/>
    </location>
</feature>
<dbReference type="AlphaFoldDB" id="A0A8R1IKJ9"/>
<dbReference type="Proteomes" id="UP000005237">
    <property type="component" value="Unassembled WGS sequence"/>
</dbReference>
<evidence type="ECO:0000256" key="1">
    <source>
        <dbReference type="SAM" id="MobiDB-lite"/>
    </source>
</evidence>